<gene>
    <name evidence="1" type="ORF">CCACVL1_30971</name>
</gene>
<protein>
    <submittedName>
        <fullName evidence="1">Uncharacterized protein</fullName>
    </submittedName>
</protein>
<dbReference type="Gramene" id="OMO49507">
    <property type="protein sequence ID" value="OMO49507"/>
    <property type="gene ID" value="CCACVL1_30971"/>
</dbReference>
<dbReference type="Proteomes" id="UP000188268">
    <property type="component" value="Unassembled WGS sequence"/>
</dbReference>
<comment type="caution">
    <text evidence="1">The sequence shown here is derived from an EMBL/GenBank/DDBJ whole genome shotgun (WGS) entry which is preliminary data.</text>
</comment>
<name>A0A1R3FUL9_COCAP</name>
<proteinExistence type="predicted"/>
<dbReference type="EMBL" id="AWWV01016466">
    <property type="protein sequence ID" value="OMO49507.1"/>
    <property type="molecule type" value="Genomic_DNA"/>
</dbReference>
<organism evidence="1 2">
    <name type="scientific">Corchorus capsularis</name>
    <name type="common">Jute</name>
    <dbReference type="NCBI Taxonomy" id="210143"/>
    <lineage>
        <taxon>Eukaryota</taxon>
        <taxon>Viridiplantae</taxon>
        <taxon>Streptophyta</taxon>
        <taxon>Embryophyta</taxon>
        <taxon>Tracheophyta</taxon>
        <taxon>Spermatophyta</taxon>
        <taxon>Magnoliopsida</taxon>
        <taxon>eudicotyledons</taxon>
        <taxon>Gunneridae</taxon>
        <taxon>Pentapetalae</taxon>
        <taxon>rosids</taxon>
        <taxon>malvids</taxon>
        <taxon>Malvales</taxon>
        <taxon>Malvaceae</taxon>
        <taxon>Grewioideae</taxon>
        <taxon>Apeibeae</taxon>
        <taxon>Corchorus</taxon>
    </lineage>
</organism>
<evidence type="ECO:0000313" key="2">
    <source>
        <dbReference type="Proteomes" id="UP000188268"/>
    </source>
</evidence>
<sequence>MEELKEKIAIWNILHIKIEKNDLADRLAKAGIE</sequence>
<evidence type="ECO:0000313" key="1">
    <source>
        <dbReference type="EMBL" id="OMO49507.1"/>
    </source>
</evidence>
<keyword evidence="2" id="KW-1185">Reference proteome</keyword>
<accession>A0A1R3FUL9</accession>
<reference evidence="1 2" key="1">
    <citation type="submission" date="2013-09" db="EMBL/GenBank/DDBJ databases">
        <title>Corchorus capsularis genome sequencing.</title>
        <authorList>
            <person name="Alam M."/>
            <person name="Haque M.S."/>
            <person name="Islam M.S."/>
            <person name="Emdad E.M."/>
            <person name="Islam M.M."/>
            <person name="Ahmed B."/>
            <person name="Halim A."/>
            <person name="Hossen Q.M.M."/>
            <person name="Hossain M.Z."/>
            <person name="Ahmed R."/>
            <person name="Khan M.M."/>
            <person name="Islam R."/>
            <person name="Rashid M.M."/>
            <person name="Khan S.A."/>
            <person name="Rahman M.S."/>
            <person name="Alam M."/>
        </authorList>
    </citation>
    <scope>NUCLEOTIDE SEQUENCE [LARGE SCALE GENOMIC DNA]</scope>
    <source>
        <strain evidence="2">cv. CVL-1</strain>
        <tissue evidence="1">Whole seedling</tissue>
    </source>
</reference>
<dbReference type="AlphaFoldDB" id="A0A1R3FUL9"/>